<accession>A0A9D7SC62</accession>
<dbReference type="SUPFAM" id="SSF63446">
    <property type="entry name" value="Type I dockerin domain"/>
    <property type="match status" value="1"/>
</dbReference>
<dbReference type="InterPro" id="IPR050553">
    <property type="entry name" value="Thioredoxin_ResA/DsbE_sf"/>
</dbReference>
<feature type="domain" description="Thioredoxin" evidence="2">
    <location>
        <begin position="14"/>
        <end position="172"/>
    </location>
</feature>
<dbReference type="InterPro" id="IPR000866">
    <property type="entry name" value="AhpC/TSA"/>
</dbReference>
<name>A0A9D7SC62_9BACT</name>
<dbReference type="Proteomes" id="UP000808349">
    <property type="component" value="Unassembled WGS sequence"/>
</dbReference>
<dbReference type="PANTHER" id="PTHR42852:SF17">
    <property type="entry name" value="THIOREDOXIN-LIKE PROTEIN HI_1115"/>
    <property type="match status" value="1"/>
</dbReference>
<proteinExistence type="predicted"/>
<dbReference type="PANTHER" id="PTHR42852">
    <property type="entry name" value="THIOL:DISULFIDE INTERCHANGE PROTEIN DSBE"/>
    <property type="match status" value="1"/>
</dbReference>
<feature type="chain" id="PRO_5039710521" evidence="1">
    <location>
        <begin position="21"/>
        <end position="571"/>
    </location>
</feature>
<dbReference type="InterPro" id="IPR036249">
    <property type="entry name" value="Thioredoxin-like_sf"/>
</dbReference>
<dbReference type="CDD" id="cd14256">
    <property type="entry name" value="Dockerin_I"/>
    <property type="match status" value="1"/>
</dbReference>
<dbReference type="NCBIfam" id="TIGR04183">
    <property type="entry name" value="Por_Secre_tail"/>
    <property type="match status" value="1"/>
</dbReference>
<dbReference type="GO" id="GO:0000272">
    <property type="term" value="P:polysaccharide catabolic process"/>
    <property type="evidence" value="ECO:0007669"/>
    <property type="project" value="InterPro"/>
</dbReference>
<dbReference type="Pfam" id="PF00578">
    <property type="entry name" value="AhpC-TSA"/>
    <property type="match status" value="1"/>
</dbReference>
<comment type="caution">
    <text evidence="3">The sequence shown here is derived from an EMBL/GenBank/DDBJ whole genome shotgun (WGS) entry which is preliminary data.</text>
</comment>
<dbReference type="CDD" id="cd02966">
    <property type="entry name" value="TlpA_like_family"/>
    <property type="match status" value="1"/>
</dbReference>
<dbReference type="AlphaFoldDB" id="A0A9D7SC62"/>
<dbReference type="Gene3D" id="3.40.30.10">
    <property type="entry name" value="Glutaredoxin"/>
    <property type="match status" value="1"/>
</dbReference>
<evidence type="ECO:0000256" key="1">
    <source>
        <dbReference type="SAM" id="SignalP"/>
    </source>
</evidence>
<dbReference type="GO" id="GO:0016209">
    <property type="term" value="F:antioxidant activity"/>
    <property type="evidence" value="ECO:0007669"/>
    <property type="project" value="InterPro"/>
</dbReference>
<organism evidence="3 4">
    <name type="scientific">Candidatus Defluviibacterium haderslevense</name>
    <dbReference type="NCBI Taxonomy" id="2981993"/>
    <lineage>
        <taxon>Bacteria</taxon>
        <taxon>Pseudomonadati</taxon>
        <taxon>Bacteroidota</taxon>
        <taxon>Saprospiria</taxon>
        <taxon>Saprospirales</taxon>
        <taxon>Saprospiraceae</taxon>
        <taxon>Candidatus Defluviibacterium</taxon>
    </lineage>
</organism>
<evidence type="ECO:0000259" key="2">
    <source>
        <dbReference type="PROSITE" id="PS51352"/>
    </source>
</evidence>
<reference evidence="3 4" key="1">
    <citation type="submission" date="2020-10" db="EMBL/GenBank/DDBJ databases">
        <title>Connecting structure to function with the recovery of over 1000 high-quality activated sludge metagenome-assembled genomes encoding full-length rRNA genes using long-read sequencing.</title>
        <authorList>
            <person name="Singleton C.M."/>
            <person name="Petriglieri F."/>
            <person name="Kristensen J.M."/>
            <person name="Kirkegaard R.H."/>
            <person name="Michaelsen T.Y."/>
            <person name="Andersen M.H."/>
            <person name="Karst S.M."/>
            <person name="Dueholm M.S."/>
            <person name="Nielsen P.H."/>
            <person name="Albertsen M."/>
        </authorList>
    </citation>
    <scope>NUCLEOTIDE SEQUENCE [LARGE SCALE GENOMIC DNA]</scope>
    <source>
        <strain evidence="3">Ribe_18-Q3-R11-54_BAT3C.373</strain>
    </source>
</reference>
<dbReference type="EMBL" id="JADKFW010000021">
    <property type="protein sequence ID" value="MBK9719718.1"/>
    <property type="molecule type" value="Genomic_DNA"/>
</dbReference>
<dbReference type="PROSITE" id="PS51352">
    <property type="entry name" value="THIOREDOXIN_2"/>
    <property type="match status" value="1"/>
</dbReference>
<evidence type="ECO:0000313" key="3">
    <source>
        <dbReference type="EMBL" id="MBK9719718.1"/>
    </source>
</evidence>
<evidence type="ECO:0000313" key="4">
    <source>
        <dbReference type="Proteomes" id="UP000808349"/>
    </source>
</evidence>
<dbReference type="InterPro" id="IPR026444">
    <property type="entry name" value="Secre_tail"/>
</dbReference>
<gene>
    <name evidence="3" type="ORF">IPO85_19810</name>
</gene>
<feature type="signal peptide" evidence="1">
    <location>
        <begin position="1"/>
        <end position="20"/>
    </location>
</feature>
<protein>
    <submittedName>
        <fullName evidence="3">Redoxin domain-containing protein</fullName>
    </submittedName>
</protein>
<sequence length="571" mass="63153">MKKFLFILLISPTLLFGAKAPDFTITDYNNKVHKLYADYLDKNKVVVLKLFFVDCPPCNAAAPAFQQANLKWGNGANRVQFLELSTQTWDNNADVKGYSAKHSITFPGAASDGGALEATAPYKNSQFGTYYGTPTYIVISPNGEVNYNVRFYSNEPVPLDSAITQALRVNVGGTGGGGDTRCKDSFGVKITSKLKPDHVYFRDILYSGNPEYDIPSGQYNCEFYFPPIRDGYYVIPEKNQIGNIFDGVSTADIVLIQKHILGQKKLNDLQFALADVNKTLSVTASDIIEIRKLILGVTNKFAKVNAIYTVQNNPSAYTGIISNRAKINDILSNKSSNEFGVGHYGDITAASSFADEFIDSRSSCAVDFSIRITKSSTGYKYVLYPTEDIKGVLAFQFGLKENFAAISNINLKNIPGFSPSNFYVNSDKNELRLIWDDPSALGEHFISKEGLISFNSPRLLNPKESENIQSEITFIDGGSIEACDIRFHIINDAVTKKTKIKLIPSPESVLLTSDDVIEEISVVNHQGTFLINLKPNDNSVEIPTQHLLNGVYFIKAIRANGENEILKFIKI</sequence>
<dbReference type="GO" id="GO:0016491">
    <property type="term" value="F:oxidoreductase activity"/>
    <property type="evidence" value="ECO:0007669"/>
    <property type="project" value="InterPro"/>
</dbReference>
<dbReference type="SUPFAM" id="SSF52833">
    <property type="entry name" value="Thioredoxin-like"/>
    <property type="match status" value="1"/>
</dbReference>
<dbReference type="InterPro" id="IPR013766">
    <property type="entry name" value="Thioredoxin_domain"/>
</dbReference>
<dbReference type="InterPro" id="IPR036439">
    <property type="entry name" value="Dockerin_dom_sf"/>
</dbReference>
<keyword evidence="1" id="KW-0732">Signal</keyword>
<dbReference type="Gene3D" id="1.10.1330.10">
    <property type="entry name" value="Dockerin domain"/>
    <property type="match status" value="1"/>
</dbReference>